<evidence type="ECO:0000256" key="9">
    <source>
        <dbReference type="ARBA" id="ARBA00023136"/>
    </source>
</evidence>
<evidence type="ECO:0000256" key="8">
    <source>
        <dbReference type="ARBA" id="ARBA00022989"/>
    </source>
</evidence>
<gene>
    <name evidence="14" type="ORF">SAMN04489720_3161</name>
</gene>
<evidence type="ECO:0000256" key="3">
    <source>
        <dbReference type="ARBA" id="ARBA00006870"/>
    </source>
</evidence>
<dbReference type="RefSeq" id="WP_092506565.1">
    <property type="nucleotide sequence ID" value="NZ_LT629695.1"/>
</dbReference>
<comment type="similarity">
    <text evidence="3">Belongs to the cytochrome c oxidase bacterial subunit CtaF family.</text>
</comment>
<dbReference type="EMBL" id="LT629695">
    <property type="protein sequence ID" value="SDI00226.1"/>
    <property type="molecule type" value="Genomic_DNA"/>
</dbReference>
<dbReference type="Proteomes" id="UP000198822">
    <property type="component" value="Chromosome I"/>
</dbReference>
<evidence type="ECO:0000256" key="1">
    <source>
        <dbReference type="ARBA" id="ARBA00002536"/>
    </source>
</evidence>
<evidence type="ECO:0000256" key="4">
    <source>
        <dbReference type="ARBA" id="ARBA00012949"/>
    </source>
</evidence>
<comment type="subcellular location">
    <subcellularLocation>
        <location evidence="2">Cell membrane</location>
        <topology evidence="2">Multi-pass membrane protein</topology>
    </subcellularLocation>
</comment>
<proteinExistence type="inferred from homology"/>
<evidence type="ECO:0000256" key="7">
    <source>
        <dbReference type="ARBA" id="ARBA00022967"/>
    </source>
</evidence>
<keyword evidence="5" id="KW-1003">Cell membrane</keyword>
<evidence type="ECO:0000313" key="15">
    <source>
        <dbReference type="Proteomes" id="UP000198822"/>
    </source>
</evidence>
<dbReference type="STRING" id="399736.SAMN04489720_3161"/>
<dbReference type="InterPro" id="IPR021050">
    <property type="entry name" value="Cyt_c_oxidase_su4_actinobac"/>
</dbReference>
<accession>A0A1G8H0U0</accession>
<evidence type="ECO:0000256" key="11">
    <source>
        <dbReference type="ARBA" id="ARBA00031401"/>
    </source>
</evidence>
<evidence type="ECO:0000256" key="5">
    <source>
        <dbReference type="ARBA" id="ARBA00022475"/>
    </source>
</evidence>
<evidence type="ECO:0000256" key="6">
    <source>
        <dbReference type="ARBA" id="ARBA00022692"/>
    </source>
</evidence>
<sequence length="139" mass="15147">MRANIAILWTLSVFFLLCAAGYTIWHMLAYAGEVEWVGTMGMGLCAILAAFIAAYMGIVHRTSGGVLPEDDQSALIDDGDPELGHFAPWSWWPIALAGALMLTFMGLAISVFLLPIGAALVVIMLVGWVYEFYRGNFGR</sequence>
<comment type="function">
    <text evidence="1">Part of cytochrome c oxidase, its function is unknown.</text>
</comment>
<evidence type="ECO:0000256" key="12">
    <source>
        <dbReference type="ARBA" id="ARBA00047816"/>
    </source>
</evidence>
<reference evidence="15" key="1">
    <citation type="submission" date="2016-10" db="EMBL/GenBank/DDBJ databases">
        <authorList>
            <person name="Varghese N."/>
            <person name="Submissions S."/>
        </authorList>
    </citation>
    <scope>NUCLEOTIDE SEQUENCE [LARGE SCALE GENOMIC DNA]</scope>
    <source>
        <strain evidence="15">DSM 22002</strain>
    </source>
</reference>
<dbReference type="GO" id="GO:0004129">
    <property type="term" value="F:cytochrome-c oxidase activity"/>
    <property type="evidence" value="ECO:0007669"/>
    <property type="project" value="UniProtKB-EC"/>
</dbReference>
<dbReference type="AlphaFoldDB" id="A0A1G8H0U0"/>
<evidence type="ECO:0000256" key="13">
    <source>
        <dbReference type="SAM" id="Phobius"/>
    </source>
</evidence>
<evidence type="ECO:0000256" key="10">
    <source>
        <dbReference type="ARBA" id="ARBA00031366"/>
    </source>
</evidence>
<keyword evidence="6 13" id="KW-0812">Transmembrane</keyword>
<name>A0A1G8H0U0_9MICO</name>
<evidence type="ECO:0000313" key="14">
    <source>
        <dbReference type="EMBL" id="SDI00226.1"/>
    </source>
</evidence>
<comment type="catalytic activity">
    <reaction evidence="12">
        <text>4 Fe(II)-[cytochrome c] + O2 + 8 H(+)(in) = 4 Fe(III)-[cytochrome c] + 2 H2O + 4 H(+)(out)</text>
        <dbReference type="Rhea" id="RHEA:11436"/>
        <dbReference type="Rhea" id="RHEA-COMP:10350"/>
        <dbReference type="Rhea" id="RHEA-COMP:14399"/>
        <dbReference type="ChEBI" id="CHEBI:15377"/>
        <dbReference type="ChEBI" id="CHEBI:15378"/>
        <dbReference type="ChEBI" id="CHEBI:15379"/>
        <dbReference type="ChEBI" id="CHEBI:29033"/>
        <dbReference type="ChEBI" id="CHEBI:29034"/>
        <dbReference type="EC" id="7.1.1.9"/>
    </reaction>
</comment>
<evidence type="ECO:0000256" key="2">
    <source>
        <dbReference type="ARBA" id="ARBA00004651"/>
    </source>
</evidence>
<protein>
    <recommendedName>
        <fullName evidence="4">cytochrome-c oxidase</fullName>
        <ecNumber evidence="4">7.1.1.9</ecNumber>
    </recommendedName>
    <alternativeName>
        <fullName evidence="11">Cytochrome aa3 subunit 4</fullName>
    </alternativeName>
    <alternativeName>
        <fullName evidence="10">Cytochrome c oxidase polypeptide IV</fullName>
    </alternativeName>
</protein>
<keyword evidence="7" id="KW-1278">Translocase</keyword>
<feature type="transmembrane region" description="Helical" evidence="13">
    <location>
        <begin position="37"/>
        <end position="58"/>
    </location>
</feature>
<dbReference type="EC" id="7.1.1.9" evidence="4"/>
<keyword evidence="15" id="KW-1185">Reference proteome</keyword>
<dbReference type="OrthoDB" id="5244617at2"/>
<keyword evidence="9 13" id="KW-0472">Membrane</keyword>
<dbReference type="GO" id="GO:0022900">
    <property type="term" value="P:electron transport chain"/>
    <property type="evidence" value="ECO:0007669"/>
    <property type="project" value="InterPro"/>
</dbReference>
<feature type="transmembrane region" description="Helical" evidence="13">
    <location>
        <begin position="99"/>
        <end position="130"/>
    </location>
</feature>
<organism evidence="14 15">
    <name type="scientific">Agrococcus jejuensis</name>
    <dbReference type="NCBI Taxonomy" id="399736"/>
    <lineage>
        <taxon>Bacteria</taxon>
        <taxon>Bacillati</taxon>
        <taxon>Actinomycetota</taxon>
        <taxon>Actinomycetes</taxon>
        <taxon>Micrococcales</taxon>
        <taxon>Microbacteriaceae</taxon>
        <taxon>Agrococcus</taxon>
    </lineage>
</organism>
<keyword evidence="8 13" id="KW-1133">Transmembrane helix</keyword>
<dbReference type="GO" id="GO:0005886">
    <property type="term" value="C:plasma membrane"/>
    <property type="evidence" value="ECO:0007669"/>
    <property type="project" value="UniProtKB-SubCell"/>
</dbReference>
<feature type="transmembrane region" description="Helical" evidence="13">
    <location>
        <begin position="6"/>
        <end position="25"/>
    </location>
</feature>
<dbReference type="Pfam" id="PF12270">
    <property type="entry name" value="Cyt_c_ox_IV"/>
    <property type="match status" value="1"/>
</dbReference>